<feature type="domain" description="TonB-dependent receptor plug" evidence="17">
    <location>
        <begin position="104"/>
        <end position="205"/>
    </location>
</feature>
<dbReference type="EMBL" id="JACCEW010000001">
    <property type="protein sequence ID" value="NYT35893.1"/>
    <property type="molecule type" value="Genomic_DNA"/>
</dbReference>
<dbReference type="CDD" id="cd01347">
    <property type="entry name" value="ligand_gated_channel"/>
    <property type="match status" value="1"/>
</dbReference>
<evidence type="ECO:0000259" key="17">
    <source>
        <dbReference type="Pfam" id="PF07715"/>
    </source>
</evidence>
<dbReference type="InterPro" id="IPR012910">
    <property type="entry name" value="Plug_dom"/>
</dbReference>
<reference evidence="18 19" key="1">
    <citation type="submission" date="2020-07" db="EMBL/GenBank/DDBJ databases">
        <title>Taxonomic revisions and descriptions of new bacterial species based on genomic comparisons in the high-G+C-content subgroup of the family Alcaligenaceae.</title>
        <authorList>
            <person name="Szabo A."/>
            <person name="Felfoldi T."/>
        </authorList>
    </citation>
    <scope>NUCLEOTIDE SEQUENCE [LARGE SCALE GENOMIC DNA]</scope>
    <source>
        <strain evidence="18 19">DSM 25264</strain>
    </source>
</reference>
<evidence type="ECO:0000259" key="16">
    <source>
        <dbReference type="Pfam" id="PF00593"/>
    </source>
</evidence>
<dbReference type="PANTHER" id="PTHR32552">
    <property type="entry name" value="FERRICHROME IRON RECEPTOR-RELATED"/>
    <property type="match status" value="1"/>
</dbReference>
<dbReference type="GO" id="GO:0015344">
    <property type="term" value="F:siderophore uptake transmembrane transporter activity"/>
    <property type="evidence" value="ECO:0007669"/>
    <property type="project" value="TreeGrafter"/>
</dbReference>
<evidence type="ECO:0000256" key="2">
    <source>
        <dbReference type="ARBA" id="ARBA00009810"/>
    </source>
</evidence>
<dbReference type="InterPro" id="IPR037066">
    <property type="entry name" value="Plug_dom_sf"/>
</dbReference>
<dbReference type="Gene3D" id="2.40.170.20">
    <property type="entry name" value="TonB-dependent receptor, beta-barrel domain"/>
    <property type="match status" value="1"/>
</dbReference>
<gene>
    <name evidence="18" type="primary">fhuE</name>
    <name evidence="18" type="ORF">H0A68_03340</name>
</gene>
<evidence type="ECO:0000313" key="19">
    <source>
        <dbReference type="Proteomes" id="UP000580517"/>
    </source>
</evidence>
<evidence type="ECO:0000256" key="6">
    <source>
        <dbReference type="ARBA" id="ARBA00022692"/>
    </source>
</evidence>
<keyword evidence="7" id="KW-0732">Signal</keyword>
<keyword evidence="13 14" id="KW-0998">Cell outer membrane</keyword>
<dbReference type="GO" id="GO:0038023">
    <property type="term" value="F:signaling receptor activity"/>
    <property type="evidence" value="ECO:0007669"/>
    <property type="project" value="InterPro"/>
</dbReference>
<keyword evidence="10 15" id="KW-0798">TonB box</keyword>
<keyword evidence="19" id="KW-1185">Reference proteome</keyword>
<evidence type="ECO:0000256" key="3">
    <source>
        <dbReference type="ARBA" id="ARBA00022448"/>
    </source>
</evidence>
<dbReference type="InterPro" id="IPR039426">
    <property type="entry name" value="TonB-dep_rcpt-like"/>
</dbReference>
<dbReference type="NCBIfam" id="NF007447">
    <property type="entry name" value="PRK10003.1"/>
    <property type="match status" value="1"/>
</dbReference>
<keyword evidence="3 14" id="KW-0813">Transport</keyword>
<evidence type="ECO:0000256" key="10">
    <source>
        <dbReference type="ARBA" id="ARBA00023077"/>
    </source>
</evidence>
<dbReference type="Gene3D" id="2.170.130.10">
    <property type="entry name" value="TonB-dependent receptor, plug domain"/>
    <property type="match status" value="1"/>
</dbReference>
<organism evidence="18 19">
    <name type="scientific">Allopusillimonas soli</name>
    <dbReference type="NCBI Taxonomy" id="659016"/>
    <lineage>
        <taxon>Bacteria</taxon>
        <taxon>Pseudomonadati</taxon>
        <taxon>Pseudomonadota</taxon>
        <taxon>Betaproteobacteria</taxon>
        <taxon>Burkholderiales</taxon>
        <taxon>Alcaligenaceae</taxon>
        <taxon>Allopusillimonas</taxon>
    </lineage>
</organism>
<evidence type="ECO:0000313" key="18">
    <source>
        <dbReference type="EMBL" id="NYT35893.1"/>
    </source>
</evidence>
<evidence type="ECO:0000256" key="1">
    <source>
        <dbReference type="ARBA" id="ARBA00004571"/>
    </source>
</evidence>
<dbReference type="PANTHER" id="PTHR32552:SF74">
    <property type="entry name" value="HYDROXAMATE SIDEROPHORE RECEPTOR FHUE"/>
    <property type="match status" value="1"/>
</dbReference>
<evidence type="ECO:0000256" key="8">
    <source>
        <dbReference type="ARBA" id="ARBA00023004"/>
    </source>
</evidence>
<dbReference type="NCBIfam" id="TIGR01783">
    <property type="entry name" value="TonB-siderophor"/>
    <property type="match status" value="1"/>
</dbReference>
<dbReference type="FunFam" id="2.170.130.10:FF:000010">
    <property type="entry name" value="Ferripyoverdine receptor"/>
    <property type="match status" value="1"/>
</dbReference>
<dbReference type="GO" id="GO:0015891">
    <property type="term" value="P:siderophore transport"/>
    <property type="evidence" value="ECO:0007669"/>
    <property type="project" value="InterPro"/>
</dbReference>
<accession>A0A853F724</accession>
<evidence type="ECO:0000256" key="4">
    <source>
        <dbReference type="ARBA" id="ARBA00022452"/>
    </source>
</evidence>
<comment type="similarity">
    <text evidence="2 14 15">Belongs to the TonB-dependent receptor family.</text>
</comment>
<comment type="caution">
    <text evidence="18">The sequence shown here is derived from an EMBL/GenBank/DDBJ whole genome shotgun (WGS) entry which is preliminary data.</text>
</comment>
<dbReference type="AlphaFoldDB" id="A0A853F724"/>
<keyword evidence="12 18" id="KW-0675">Receptor</keyword>
<feature type="domain" description="TonB-dependent receptor-like beta-barrel" evidence="16">
    <location>
        <begin position="318"/>
        <end position="724"/>
    </location>
</feature>
<dbReference type="OrthoDB" id="174652at2"/>
<evidence type="ECO:0000256" key="5">
    <source>
        <dbReference type="ARBA" id="ARBA00022496"/>
    </source>
</evidence>
<comment type="subcellular location">
    <subcellularLocation>
        <location evidence="1 14">Cell outer membrane</location>
        <topology evidence="1 14">Multi-pass membrane protein</topology>
    </subcellularLocation>
</comment>
<evidence type="ECO:0000256" key="14">
    <source>
        <dbReference type="PROSITE-ProRule" id="PRU01360"/>
    </source>
</evidence>
<keyword evidence="8" id="KW-0408">Iron</keyword>
<keyword evidence="9" id="KW-0406">Ion transport</keyword>
<dbReference type="GO" id="GO:0009279">
    <property type="term" value="C:cell outer membrane"/>
    <property type="evidence" value="ECO:0007669"/>
    <property type="project" value="UniProtKB-SubCell"/>
</dbReference>
<dbReference type="Pfam" id="PF00593">
    <property type="entry name" value="TonB_dep_Rec_b-barrel"/>
    <property type="match status" value="1"/>
</dbReference>
<keyword evidence="4 14" id="KW-1134">Transmembrane beta strand</keyword>
<dbReference type="InterPro" id="IPR000531">
    <property type="entry name" value="Beta-barrel_TonB"/>
</dbReference>
<dbReference type="PROSITE" id="PS52016">
    <property type="entry name" value="TONB_DEPENDENT_REC_3"/>
    <property type="match status" value="1"/>
</dbReference>
<dbReference type="Pfam" id="PF07715">
    <property type="entry name" value="Plug"/>
    <property type="match status" value="1"/>
</dbReference>
<evidence type="ECO:0000256" key="12">
    <source>
        <dbReference type="ARBA" id="ARBA00023170"/>
    </source>
</evidence>
<dbReference type="InterPro" id="IPR036942">
    <property type="entry name" value="Beta-barrel_TonB_sf"/>
</dbReference>
<protein>
    <submittedName>
        <fullName evidence="18">Ferric-rhodotorulic acid/ferric-coprogen receptor FhuE</fullName>
    </submittedName>
</protein>
<name>A0A853F724_9BURK</name>
<keyword evidence="11 14" id="KW-0472">Membrane</keyword>
<keyword evidence="6 14" id="KW-0812">Transmembrane</keyword>
<evidence type="ECO:0000256" key="7">
    <source>
        <dbReference type="ARBA" id="ARBA00022729"/>
    </source>
</evidence>
<dbReference type="InterPro" id="IPR010105">
    <property type="entry name" value="TonB_sidphr_rcpt"/>
</dbReference>
<evidence type="ECO:0000256" key="9">
    <source>
        <dbReference type="ARBA" id="ARBA00023065"/>
    </source>
</evidence>
<evidence type="ECO:0000256" key="13">
    <source>
        <dbReference type="ARBA" id="ARBA00023237"/>
    </source>
</evidence>
<evidence type="ECO:0000256" key="11">
    <source>
        <dbReference type="ARBA" id="ARBA00023136"/>
    </source>
</evidence>
<keyword evidence="5" id="KW-0410">Iron transport</keyword>
<sequence length="755" mass="82699">MPFHNPAFADGFARLVMPRSAARQGRTSLFLSLIVVWATAGHTAAAHAQQNATSGNAAQQAGKVTMLPAITTTGTMGLGALVTEGTHSYTAQSTSAGTGMPLTLRDTPQSVTVITSQRMQDQNMQSLTDVMASTPGVSVQNYDSERYSFSSRGFSIDRYMYDGIPTAYDTGYSAGESSLDPIIYDRVEVVRGATGLLTGAGNPGASINLIRKHADSKEFAAKLTAGVGSWDNYRTTVDISSPLSRDGHVRGRLIAAYQQYNSYVDYYSMKKKVLYGTVDADLTPDTTLRVGFNYQDNDPRGSSWGGFPLWYADGTRTDWTRSKSVGADWTSWASTTTGAFADLEHRFGNDWTVNVLLNHSRHEADAKLLYLYNWPDAATGLGMAASPAWYLGDRTQNSVDVKASGPFEMFGRRHELVVGLSSSRQVSDFDYRAALNVPPVGNYLTWNGSYPEPNWSNAETSATYDATRQNGMYAAARLSLTDAIKLIVGGRYSRWETDAVGWAGGSPTSFSKNAFTPYAGLLYDLNDNLTAYVSYTSIFNPQSYQDRDGNWLDPLEGDSYEAGIKGEFLNGKLNASAALFQIEQDNLAQPDPGHMVPGTTNQAYYAAQGTKSRGYDLEVSGELRRGWQVAAGLSHWTAKDADGAPVQTNHPRTLLRLFTTYQFPGAWHRLTLGGGVNWQSKVYTVAAGPNGDEEVSQESYALVNLMARYRFNRHLSLQVNANNILDKKYYSQIGFYSQGAWGAPRNVMATLRYQY</sequence>
<dbReference type="Proteomes" id="UP000580517">
    <property type="component" value="Unassembled WGS sequence"/>
</dbReference>
<evidence type="ECO:0000256" key="15">
    <source>
        <dbReference type="RuleBase" id="RU003357"/>
    </source>
</evidence>
<dbReference type="SUPFAM" id="SSF56935">
    <property type="entry name" value="Porins"/>
    <property type="match status" value="1"/>
</dbReference>
<proteinExistence type="inferred from homology"/>